<dbReference type="Gene3D" id="1.10.600.10">
    <property type="entry name" value="Farnesyl Diphosphate Synthase"/>
    <property type="match status" value="1"/>
</dbReference>
<evidence type="ECO:0000313" key="2">
    <source>
        <dbReference type="EMBL" id="KAE8135063.1"/>
    </source>
</evidence>
<protein>
    <submittedName>
        <fullName evidence="2">Isoprenoid synthase domain-containing protein</fullName>
    </submittedName>
</protein>
<proteinExistence type="predicted"/>
<reference evidence="2 3" key="1">
    <citation type="submission" date="2019-04" db="EMBL/GenBank/DDBJ databases">
        <title>Friends and foes A comparative genomics study of 23 Aspergillus species from section Flavi.</title>
        <authorList>
            <consortium name="DOE Joint Genome Institute"/>
            <person name="Kjaerbolling I."/>
            <person name="Vesth T."/>
            <person name="Frisvad J.C."/>
            <person name="Nybo J.L."/>
            <person name="Theobald S."/>
            <person name="Kildgaard S."/>
            <person name="Isbrandt T."/>
            <person name="Kuo A."/>
            <person name="Sato A."/>
            <person name="Lyhne E.K."/>
            <person name="Kogle M.E."/>
            <person name="Wiebenga A."/>
            <person name="Kun R.S."/>
            <person name="Lubbers R.J."/>
            <person name="Makela M.R."/>
            <person name="Barry K."/>
            <person name="Chovatia M."/>
            <person name="Clum A."/>
            <person name="Daum C."/>
            <person name="Haridas S."/>
            <person name="He G."/>
            <person name="LaButti K."/>
            <person name="Lipzen A."/>
            <person name="Mondo S."/>
            <person name="Riley R."/>
            <person name="Salamov A."/>
            <person name="Simmons B.A."/>
            <person name="Magnuson J.K."/>
            <person name="Henrissat B."/>
            <person name="Mortensen U.H."/>
            <person name="Larsen T.O."/>
            <person name="Devries R.P."/>
            <person name="Grigoriev I.V."/>
            <person name="Machida M."/>
            <person name="Baker S.E."/>
            <person name="Andersen M.R."/>
        </authorList>
    </citation>
    <scope>NUCLEOTIDE SEQUENCE [LARGE SCALE GENOMIC DNA]</scope>
    <source>
        <strain evidence="2 3">CBS 117625</strain>
    </source>
</reference>
<accession>A0A5N6SNX8</accession>
<dbReference type="AlphaFoldDB" id="A0A5N6SNX8"/>
<keyword evidence="3" id="KW-1185">Reference proteome</keyword>
<feature type="transmembrane region" description="Helical" evidence="1">
    <location>
        <begin position="141"/>
        <end position="160"/>
    </location>
</feature>
<dbReference type="Proteomes" id="UP000325672">
    <property type="component" value="Unassembled WGS sequence"/>
</dbReference>
<name>A0A5N6SNX8_ASPPS</name>
<keyword evidence="1" id="KW-1133">Transmembrane helix</keyword>
<evidence type="ECO:0000256" key="1">
    <source>
        <dbReference type="SAM" id="Phobius"/>
    </source>
</evidence>
<dbReference type="GeneID" id="43644660"/>
<dbReference type="RefSeq" id="XP_031911126.1">
    <property type="nucleotide sequence ID" value="XM_032060450.1"/>
</dbReference>
<sequence length="332" mass="37309">MLRYVYSVEVDKSALDGTGFRTTLPIRIHQEDDLARAASAQLLKDYSAATEQKSLDLSLRASCPLGHFASLVIPECCPKKLSYAAKMFEYMNFEDDQLDSPKSAAERHNVSEYIANGERSGFGQICGTIWGLRSKYRRLQISLLVEGIWLCGVGILSMVADFKSFCRMNAQEAKATSLDEYLVQRLTGGGFRYLPDFIGHMMGMTLVTSEKVAVHDVIHPLQIAMVLSNDYFSYKKDKLLHERQERQGIVYNAVAIVAEQDSLTEEKALKSIQDKILQAELTHHKELENLKQNGSWSQNMEGYIEAFRLATGGTHLWAATTPRMAVDAHDTR</sequence>
<dbReference type="SUPFAM" id="SSF48576">
    <property type="entry name" value="Terpenoid synthases"/>
    <property type="match status" value="1"/>
</dbReference>
<dbReference type="Pfam" id="PF19086">
    <property type="entry name" value="Terpene_syn_C_2"/>
    <property type="match status" value="1"/>
</dbReference>
<keyword evidence="1" id="KW-0812">Transmembrane</keyword>
<dbReference type="OrthoDB" id="4526840at2759"/>
<organism evidence="2 3">
    <name type="scientific">Aspergillus pseudotamarii</name>
    <dbReference type="NCBI Taxonomy" id="132259"/>
    <lineage>
        <taxon>Eukaryota</taxon>
        <taxon>Fungi</taxon>
        <taxon>Dikarya</taxon>
        <taxon>Ascomycota</taxon>
        <taxon>Pezizomycotina</taxon>
        <taxon>Eurotiomycetes</taxon>
        <taxon>Eurotiomycetidae</taxon>
        <taxon>Eurotiales</taxon>
        <taxon>Aspergillaceae</taxon>
        <taxon>Aspergillus</taxon>
        <taxon>Aspergillus subgen. Circumdati</taxon>
    </lineage>
</organism>
<dbReference type="EMBL" id="ML743597">
    <property type="protein sequence ID" value="KAE8135063.1"/>
    <property type="molecule type" value="Genomic_DNA"/>
</dbReference>
<dbReference type="InterPro" id="IPR008949">
    <property type="entry name" value="Isoprenoid_synthase_dom_sf"/>
</dbReference>
<keyword evidence="1" id="KW-0472">Membrane</keyword>
<evidence type="ECO:0000313" key="3">
    <source>
        <dbReference type="Proteomes" id="UP000325672"/>
    </source>
</evidence>
<dbReference type="SMR" id="A0A5N6SNX8"/>
<gene>
    <name evidence="2" type="ORF">BDV38DRAFT_285265</name>
</gene>